<comment type="caution">
    <text evidence="4">The sequence shown here is derived from an EMBL/GenBank/DDBJ whole genome shotgun (WGS) entry which is preliminary data.</text>
</comment>
<comment type="subcellular location">
    <subcellularLocation>
        <location evidence="1">Endoplasmic reticulum membrane</location>
    </subcellularLocation>
</comment>
<dbReference type="eggNOG" id="ENOG502RZXS">
    <property type="taxonomic scope" value="Eukaryota"/>
</dbReference>
<reference evidence="4 5" key="1">
    <citation type="journal article" date="2012" name="Genome Biol.">
        <title>Genome and low-iron response of an oceanic diatom adapted to chronic iron limitation.</title>
        <authorList>
            <person name="Lommer M."/>
            <person name="Specht M."/>
            <person name="Roy A.S."/>
            <person name="Kraemer L."/>
            <person name="Andreson R."/>
            <person name="Gutowska M.A."/>
            <person name="Wolf J."/>
            <person name="Bergner S.V."/>
            <person name="Schilhabel M.B."/>
            <person name="Klostermeier U.C."/>
            <person name="Beiko R.G."/>
            <person name="Rosenstiel P."/>
            <person name="Hippler M."/>
            <person name="Laroche J."/>
        </authorList>
    </citation>
    <scope>NUCLEOTIDE SEQUENCE [LARGE SCALE GENOMIC DNA]</scope>
    <source>
        <strain evidence="4 5">CCMP1005</strain>
    </source>
</reference>
<sequence length="454" mass="49130">MTTTTSTYLQLTTRGRYRARPTGRTTGPPPAPAPAPRPRRRSTEKIGLGAGLLLSISSLTLLKLLARMPFFATLLCFMLVALAAIDAFAPRHAARCGRAAAADAPQASIWPQGEGGTLADLPLIKAAVIVPGFLTGKDEFLPLARSLTEMGIPSVVVPFPNWHWLLCLVGMRPMLERIDLAVRHLAAASGDLDDFERIGVDKLEKDLEDEMSELERRQDKPSDPQLQIPNFDYNAIDLYQDFRNNPGGVLKVGGSEVVEEYPLWVPRGSFPEAPEPQGKVALIGHSAGGWISRVYLSKRDYGGRSYGGIDLVHSLITLGSPHGNVPGHPAFKGVEWVNSEVLDDDKFKALAVAGTGYVGDSSGLLTQGSYSFCCPNGSDGSSCDGDGVTPDFSALAMQNYVTNADTMVLEDVGHFRWSEVFGGDIVAPELTKEHAEGRPWYGDEPVIEKWAGWL</sequence>
<evidence type="ECO:0000256" key="2">
    <source>
        <dbReference type="SAM" id="MobiDB-lite"/>
    </source>
</evidence>
<comment type="caution">
    <text evidence="1">Lacks conserved residue(s) required for the propagation of feature annotation.</text>
</comment>
<dbReference type="EC" id="3.1.-.-" evidence="1"/>
<dbReference type="InterPro" id="IPR029058">
    <property type="entry name" value="AB_hydrolase_fold"/>
</dbReference>
<dbReference type="OrthoDB" id="348976at2759"/>
<keyword evidence="5" id="KW-1185">Reference proteome</keyword>
<organism evidence="4 5">
    <name type="scientific">Thalassiosira oceanica</name>
    <name type="common">Marine diatom</name>
    <dbReference type="NCBI Taxonomy" id="159749"/>
    <lineage>
        <taxon>Eukaryota</taxon>
        <taxon>Sar</taxon>
        <taxon>Stramenopiles</taxon>
        <taxon>Ochrophyta</taxon>
        <taxon>Bacillariophyta</taxon>
        <taxon>Coscinodiscophyceae</taxon>
        <taxon>Thalassiosirophycidae</taxon>
        <taxon>Thalassiosirales</taxon>
        <taxon>Thalassiosiraceae</taxon>
        <taxon>Thalassiosira</taxon>
    </lineage>
</organism>
<evidence type="ECO:0000259" key="3">
    <source>
        <dbReference type="Pfam" id="PF07819"/>
    </source>
</evidence>
<evidence type="ECO:0000256" key="1">
    <source>
        <dbReference type="RuleBase" id="RU365011"/>
    </source>
</evidence>
<dbReference type="PANTHER" id="PTHR47909:SF2">
    <property type="entry name" value="GPI INOSITOL-DEACYLASE"/>
    <property type="match status" value="1"/>
</dbReference>
<keyword evidence="1" id="KW-1133">Transmembrane helix</keyword>
<dbReference type="GO" id="GO:0005789">
    <property type="term" value="C:endoplasmic reticulum membrane"/>
    <property type="evidence" value="ECO:0007669"/>
    <property type="project" value="UniProtKB-SubCell"/>
</dbReference>
<dbReference type="EMBL" id="AGNL01037891">
    <property type="protein sequence ID" value="EJK53375.1"/>
    <property type="molecule type" value="Genomic_DNA"/>
</dbReference>
<keyword evidence="1" id="KW-0812">Transmembrane</keyword>
<comment type="similarity">
    <text evidence="1">Belongs to the GPI inositol-deacylase family.</text>
</comment>
<protein>
    <recommendedName>
        <fullName evidence="1">GPI inositol-deacylase</fullName>
        <ecNumber evidence="1">3.1.-.-</ecNumber>
    </recommendedName>
</protein>
<evidence type="ECO:0000313" key="5">
    <source>
        <dbReference type="Proteomes" id="UP000266841"/>
    </source>
</evidence>
<feature type="domain" description="GPI inositol-deacylase PGAP1-like alpha/beta" evidence="3">
    <location>
        <begin position="271"/>
        <end position="324"/>
    </location>
</feature>
<accession>K0RJH9</accession>
<keyword evidence="1" id="KW-0653">Protein transport</keyword>
<keyword evidence="1" id="KW-0256">Endoplasmic reticulum</keyword>
<dbReference type="Proteomes" id="UP000266841">
    <property type="component" value="Unassembled WGS sequence"/>
</dbReference>
<feature type="region of interest" description="Disordered" evidence="2">
    <location>
        <begin position="1"/>
        <end position="42"/>
    </location>
</feature>
<keyword evidence="1" id="KW-0472">Membrane</keyword>
<dbReference type="PANTHER" id="PTHR47909">
    <property type="entry name" value="ALPHA/BETA-HYDROLASES SUPERFAMILY PROTEIN"/>
    <property type="match status" value="1"/>
</dbReference>
<evidence type="ECO:0000313" key="4">
    <source>
        <dbReference type="EMBL" id="EJK53375.1"/>
    </source>
</evidence>
<feature type="transmembrane region" description="Helical" evidence="1">
    <location>
        <begin position="46"/>
        <end position="64"/>
    </location>
</feature>
<dbReference type="InterPro" id="IPR012908">
    <property type="entry name" value="PGAP1-ab_dom-like"/>
</dbReference>
<keyword evidence="1" id="KW-0813">Transport</keyword>
<dbReference type="GO" id="GO:0016788">
    <property type="term" value="F:hydrolase activity, acting on ester bonds"/>
    <property type="evidence" value="ECO:0007669"/>
    <property type="project" value="InterPro"/>
</dbReference>
<dbReference type="Pfam" id="PF07819">
    <property type="entry name" value="PGAP1"/>
    <property type="match status" value="1"/>
</dbReference>
<dbReference type="AlphaFoldDB" id="K0RJH9"/>
<dbReference type="SUPFAM" id="SSF53474">
    <property type="entry name" value="alpha/beta-Hydrolases"/>
    <property type="match status" value="1"/>
</dbReference>
<feature type="compositionally biased region" description="Low complexity" evidence="2">
    <location>
        <begin position="1"/>
        <end position="14"/>
    </location>
</feature>
<feature type="compositionally biased region" description="Pro residues" evidence="2">
    <location>
        <begin position="27"/>
        <end position="36"/>
    </location>
</feature>
<name>K0RJH9_THAOC</name>
<proteinExistence type="inferred from homology"/>
<keyword evidence="1" id="KW-0378">Hydrolase</keyword>
<comment type="function">
    <text evidence="1">Involved in inositol deacylation of GPI-anchored proteins which plays important roles in the quality control and ER-associated degradation of GPI-anchored proteins.</text>
</comment>
<gene>
    <name evidence="4" type="ORF">THAOC_27204</name>
</gene>
<dbReference type="GO" id="GO:0015031">
    <property type="term" value="P:protein transport"/>
    <property type="evidence" value="ECO:0007669"/>
    <property type="project" value="UniProtKB-KW"/>
</dbReference>
<dbReference type="Gene3D" id="3.40.50.1820">
    <property type="entry name" value="alpha/beta hydrolase"/>
    <property type="match status" value="1"/>
</dbReference>